<dbReference type="EMBL" id="JAJADR010000009">
    <property type="protein sequence ID" value="MCB2410649.1"/>
    <property type="molecule type" value="Genomic_DNA"/>
</dbReference>
<gene>
    <name evidence="2" type="ORF">LGH74_21860</name>
</gene>
<evidence type="ECO:0000313" key="2">
    <source>
        <dbReference type="EMBL" id="MCB2410649.1"/>
    </source>
</evidence>
<organism evidence="2 3">
    <name type="scientific">Hymenobacter lucidus</name>
    <dbReference type="NCBI Taxonomy" id="2880930"/>
    <lineage>
        <taxon>Bacteria</taxon>
        <taxon>Pseudomonadati</taxon>
        <taxon>Bacteroidota</taxon>
        <taxon>Cytophagia</taxon>
        <taxon>Cytophagales</taxon>
        <taxon>Hymenobacteraceae</taxon>
        <taxon>Hymenobacter</taxon>
    </lineage>
</organism>
<evidence type="ECO:0000259" key="1">
    <source>
        <dbReference type="Pfam" id="PF13649"/>
    </source>
</evidence>
<accession>A0ABS8AXV0</accession>
<dbReference type="InterPro" id="IPR041698">
    <property type="entry name" value="Methyltransf_25"/>
</dbReference>
<feature type="domain" description="Methyltransferase" evidence="1">
    <location>
        <begin position="65"/>
        <end position="155"/>
    </location>
</feature>
<comment type="caution">
    <text evidence="2">The sequence shown here is derived from an EMBL/GenBank/DDBJ whole genome shotgun (WGS) entry which is preliminary data.</text>
</comment>
<dbReference type="GO" id="GO:0032259">
    <property type="term" value="P:methylation"/>
    <property type="evidence" value="ECO:0007669"/>
    <property type="project" value="UniProtKB-KW"/>
</dbReference>
<dbReference type="RefSeq" id="WP_226179751.1">
    <property type="nucleotide sequence ID" value="NZ_JAJADR010000009.1"/>
</dbReference>
<dbReference type="Pfam" id="PF13649">
    <property type="entry name" value="Methyltransf_25"/>
    <property type="match status" value="1"/>
</dbReference>
<keyword evidence="2" id="KW-0489">Methyltransferase</keyword>
<keyword evidence="3" id="KW-1185">Reference proteome</keyword>
<keyword evidence="2" id="KW-0808">Transferase</keyword>
<evidence type="ECO:0000313" key="3">
    <source>
        <dbReference type="Proteomes" id="UP001165296"/>
    </source>
</evidence>
<dbReference type="InterPro" id="IPR029063">
    <property type="entry name" value="SAM-dependent_MTases_sf"/>
</dbReference>
<sequence>MSRTSASDPVGHALLAFLHGTKQAALTVHSNVAEEEPLPASYFFRTLWEMPELERTALEECRGRVLDAGAGAGCHSLELQSRGFQVKAIDASPGAVQVMGARGVQEAACHDLFALPAGEHYDTILMLMNGLGLVGTLDGLQRYLQYAKQLLAPGGQILATSSDISYLYEDEDGALVINLNGPYYGEVEYFMTYGEEKGAAFEWLFADAGLLQDYAEEAGYEVEFLGEDDQQQYLVRLTLKQQNIGNN</sequence>
<dbReference type="Gene3D" id="3.40.50.150">
    <property type="entry name" value="Vaccinia Virus protein VP39"/>
    <property type="match status" value="1"/>
</dbReference>
<name>A0ABS8AXV0_9BACT</name>
<reference evidence="2" key="1">
    <citation type="submission" date="2021-10" db="EMBL/GenBank/DDBJ databases">
        <authorList>
            <person name="Dean J.D."/>
            <person name="Kim M.K."/>
            <person name="Newey C.N."/>
            <person name="Stoker T.S."/>
            <person name="Thompson D.W."/>
            <person name="Grose J.H."/>
        </authorList>
    </citation>
    <scope>NUCLEOTIDE SEQUENCE</scope>
    <source>
        <strain evidence="2">BT178</strain>
    </source>
</reference>
<dbReference type="GO" id="GO:0008168">
    <property type="term" value="F:methyltransferase activity"/>
    <property type="evidence" value="ECO:0007669"/>
    <property type="project" value="UniProtKB-KW"/>
</dbReference>
<dbReference type="SUPFAM" id="SSF53335">
    <property type="entry name" value="S-adenosyl-L-methionine-dependent methyltransferases"/>
    <property type="match status" value="1"/>
</dbReference>
<dbReference type="Proteomes" id="UP001165296">
    <property type="component" value="Unassembled WGS sequence"/>
</dbReference>
<protein>
    <submittedName>
        <fullName evidence="2">Class I SAM-dependent methyltransferase</fullName>
    </submittedName>
</protein>
<dbReference type="CDD" id="cd02440">
    <property type="entry name" value="AdoMet_MTases"/>
    <property type="match status" value="1"/>
</dbReference>
<proteinExistence type="predicted"/>